<dbReference type="InterPro" id="IPR027417">
    <property type="entry name" value="P-loop_NTPase"/>
</dbReference>
<keyword evidence="5" id="KW-0460">Magnesium</keyword>
<evidence type="ECO:0000313" key="9">
    <source>
        <dbReference type="Proteomes" id="UP000054524"/>
    </source>
</evidence>
<reference evidence="7" key="1">
    <citation type="submission" date="2011-03" db="EMBL/GenBank/DDBJ databases">
        <title>The Genome Sequence of Nematocida sp1 strain ERTm2.</title>
        <authorList>
            <consortium name="The Broad Institute Genome Sequencing Platform"/>
            <consortium name="The Broad Institute Genome Sequencing Center for Infectious Disease"/>
            <person name="Cuomo C."/>
            <person name="Troemel E."/>
            <person name="Young S.K."/>
            <person name="Zeng Q."/>
            <person name="Gargeya S."/>
            <person name="Fitzgerald M."/>
            <person name="Haas B."/>
            <person name="Abouelleil A."/>
            <person name="Alvarado L."/>
            <person name="Arachchi H.M."/>
            <person name="Berlin A."/>
            <person name="Brown A."/>
            <person name="Chapman S.B."/>
            <person name="Chen Z."/>
            <person name="Dunbar C."/>
            <person name="Freedman E."/>
            <person name="Gearin G."/>
            <person name="Gellesch M."/>
            <person name="Goldberg J."/>
            <person name="Griggs A."/>
            <person name="Gujja S."/>
            <person name="Heilman E.R."/>
            <person name="Heiman D."/>
            <person name="Howarth C."/>
            <person name="Larson L."/>
            <person name="Lui A."/>
            <person name="MacDonald P.J.P."/>
            <person name="Mehta T."/>
            <person name="Montmayeur A."/>
            <person name="Murphy C."/>
            <person name="Neiman D."/>
            <person name="Pearson M."/>
            <person name="Priest M."/>
            <person name="Roberts A."/>
            <person name="Saif S."/>
            <person name="Shea T."/>
            <person name="Shenoy N."/>
            <person name="Sisk P."/>
            <person name="Stolte C."/>
            <person name="Sykes S."/>
            <person name="White J."/>
            <person name="Yandava C."/>
            <person name="Wortman J."/>
            <person name="Nusbaum C."/>
            <person name="Birren B."/>
        </authorList>
    </citation>
    <scope>NUCLEOTIDE SEQUENCE</scope>
    <source>
        <strain evidence="7">ERTm2</strain>
    </source>
</reference>
<feature type="binding site" evidence="5">
    <location>
        <position position="31"/>
    </location>
    <ligand>
        <name>Mg(2+)</name>
        <dbReference type="ChEBI" id="CHEBI:18420"/>
    </ligand>
</feature>
<dbReference type="PROSITE" id="PS51419">
    <property type="entry name" value="RAB"/>
    <property type="match status" value="1"/>
</dbReference>
<dbReference type="InterPro" id="IPR006689">
    <property type="entry name" value="Small_GTPase_ARF/SAR"/>
</dbReference>
<dbReference type="FunFam" id="3.40.50.300:FF:001166">
    <property type="entry name" value="ADP-ribosylation factor D"/>
    <property type="match status" value="1"/>
</dbReference>
<accession>H8ZCC1</accession>
<sequence>MGSVVSNFLSAFVKKSPKKVLMLGLDNAGKTTILYLLHLKMVEGSDPTTVPTVGFNVETIKIGSVNITVWDIGGQHKIRLLWEFYTDGLSGMVYVIDIQDSARWDSAVSELERMLSNGGKPSKYPVLVIANKIDKIPESEIDEVNKNLYDKLNPKVLFAGRPWRIVTCCAQITHINTITEGFMWLADNLLEGQETGSK</sequence>
<comment type="similarity">
    <text evidence="1 6">Belongs to the small GTPase superfamily. Arf family.</text>
</comment>
<dbReference type="PRINTS" id="PR00328">
    <property type="entry name" value="SAR1GTPBP"/>
</dbReference>
<reference evidence="8 9" key="3">
    <citation type="journal article" date="2014" name="Genome Announc.">
        <title>Genome Sequence of the Microsporidian Species Nematocida sp1 Strain ERTm6 (ATCC PRA-372).</title>
        <authorList>
            <person name="Bakowski M.A."/>
            <person name="Priest M."/>
            <person name="Young S."/>
            <person name="Cuomo C.A."/>
            <person name="Troemel E.R."/>
        </authorList>
    </citation>
    <scope>NUCLEOTIDE SEQUENCE [LARGE SCALE GENOMIC DNA]</scope>
    <source>
        <strain evidence="8 9">ERTm6</strain>
    </source>
</reference>
<dbReference type="HOGENOM" id="CLU_040729_9_3_1"/>
<evidence type="ECO:0000256" key="1">
    <source>
        <dbReference type="ARBA" id="ARBA00010290"/>
    </source>
</evidence>
<dbReference type="CDD" id="cd00878">
    <property type="entry name" value="Arf_Arl"/>
    <property type="match status" value="1"/>
</dbReference>
<dbReference type="PROSITE" id="PS51417">
    <property type="entry name" value="ARF"/>
    <property type="match status" value="1"/>
</dbReference>
<dbReference type="Pfam" id="PF00025">
    <property type="entry name" value="Arf"/>
    <property type="match status" value="1"/>
</dbReference>
<evidence type="ECO:0000256" key="4">
    <source>
        <dbReference type="PIRSR" id="PIRSR606689-1"/>
    </source>
</evidence>
<name>H8ZCC1_NEMA1</name>
<evidence type="ECO:0000256" key="3">
    <source>
        <dbReference type="ARBA" id="ARBA00023134"/>
    </source>
</evidence>
<evidence type="ECO:0000313" key="7">
    <source>
        <dbReference type="EMBL" id="EHY65757.1"/>
    </source>
</evidence>
<dbReference type="SMART" id="SM00177">
    <property type="entry name" value="ARF"/>
    <property type="match status" value="1"/>
</dbReference>
<dbReference type="EMBL" id="AKIJ01000005">
    <property type="protein sequence ID" value="KFG25415.1"/>
    <property type="molecule type" value="Genomic_DNA"/>
</dbReference>
<dbReference type="AlphaFoldDB" id="H8ZCC1"/>
<evidence type="ECO:0000256" key="6">
    <source>
        <dbReference type="RuleBase" id="RU003925"/>
    </source>
</evidence>
<feature type="binding site" evidence="4">
    <location>
        <position position="74"/>
    </location>
    <ligand>
        <name>GTP</name>
        <dbReference type="ChEBI" id="CHEBI:37565"/>
    </ligand>
</feature>
<dbReference type="STRING" id="944018.H8ZCC1"/>
<reference evidence="8" key="2">
    <citation type="submission" date="2012-10" db="EMBL/GenBank/DDBJ databases">
        <authorList>
            <consortium name="The Broad Institute Genome Sequencing Platform"/>
            <consortium name="The Broad Institute Genome Sequencing Center for Infectious Disease"/>
            <person name="Cuomo C."/>
            <person name="Troemel E."/>
            <person name="Walker B."/>
            <person name="Young S.K."/>
            <person name="Zeng Q."/>
            <person name="Gargeya S."/>
            <person name="Fitzgerald M."/>
            <person name="Haas B."/>
            <person name="Abouelleil A."/>
            <person name="Alvarado L."/>
            <person name="Arachchi H.M."/>
            <person name="Berlin A.M."/>
            <person name="Chapman S.B."/>
            <person name="Goldberg J."/>
            <person name="Griggs A."/>
            <person name="Gujja S."/>
            <person name="Hansen M."/>
            <person name="Howarth C."/>
            <person name="Imamovic A."/>
            <person name="Larimer J."/>
            <person name="McCowan C."/>
            <person name="Murphy C."/>
            <person name="Neiman D."/>
            <person name="Pearson M."/>
            <person name="Priest M."/>
            <person name="Roberts A."/>
            <person name="Saif S."/>
            <person name="Shea T."/>
            <person name="Sisk P."/>
            <person name="Sykes S."/>
            <person name="Wortman J."/>
            <person name="Nusbaum C."/>
            <person name="Birren B."/>
        </authorList>
    </citation>
    <scope>NUCLEOTIDE SEQUENCE</scope>
    <source>
        <strain evidence="8">ERTm6</strain>
    </source>
</reference>
<dbReference type="Proteomes" id="UP000005622">
    <property type="component" value="Unassembled WGS sequence"/>
</dbReference>
<accession>A0A086IZU7</accession>
<keyword evidence="5" id="KW-0479">Metal-binding</keyword>
<dbReference type="NCBIfam" id="TIGR00231">
    <property type="entry name" value="small_GTP"/>
    <property type="match status" value="1"/>
</dbReference>
<dbReference type="InterPro" id="IPR024156">
    <property type="entry name" value="Small_GTPase_ARF"/>
</dbReference>
<gene>
    <name evidence="7" type="ORF">NERG_01364</name>
    <name evidence="8" type="ORF">NESG_02189</name>
</gene>
<dbReference type="PANTHER" id="PTHR11711">
    <property type="entry name" value="ADP RIBOSYLATION FACTOR-RELATED"/>
    <property type="match status" value="1"/>
</dbReference>
<dbReference type="GO" id="GO:0003924">
    <property type="term" value="F:GTPase activity"/>
    <property type="evidence" value="ECO:0007669"/>
    <property type="project" value="InterPro"/>
</dbReference>
<dbReference type="GO" id="GO:0005525">
    <property type="term" value="F:GTP binding"/>
    <property type="evidence" value="ECO:0007669"/>
    <property type="project" value="UniProtKB-KW"/>
</dbReference>
<evidence type="ECO:0000256" key="5">
    <source>
        <dbReference type="PIRSR" id="PIRSR606689-2"/>
    </source>
</evidence>
<feature type="binding site" evidence="4">
    <location>
        <begin position="24"/>
        <end position="31"/>
    </location>
    <ligand>
        <name>GTP</name>
        <dbReference type="ChEBI" id="CHEBI:37565"/>
    </ligand>
</feature>
<feature type="binding site" evidence="4">
    <location>
        <begin position="131"/>
        <end position="134"/>
    </location>
    <ligand>
        <name>GTP</name>
        <dbReference type="ChEBI" id="CHEBI:37565"/>
    </ligand>
</feature>
<dbReference type="OrthoDB" id="2011769at2759"/>
<protein>
    <submittedName>
        <fullName evidence="7">Uncharacterized protein</fullName>
    </submittedName>
</protein>
<dbReference type="EMBL" id="JH604635">
    <property type="protein sequence ID" value="EHY65757.1"/>
    <property type="molecule type" value="Genomic_DNA"/>
</dbReference>
<organism evidence="7">
    <name type="scientific">Nematocida ausubeli (strain ATCC PRA-371 / ERTm2)</name>
    <name type="common">Nematode killer fungus</name>
    <dbReference type="NCBI Taxonomy" id="1913371"/>
    <lineage>
        <taxon>Eukaryota</taxon>
        <taxon>Fungi</taxon>
        <taxon>Fungi incertae sedis</taxon>
        <taxon>Microsporidia</taxon>
        <taxon>Nematocida</taxon>
    </lineage>
</organism>
<dbReference type="SMART" id="SM00178">
    <property type="entry name" value="SAR"/>
    <property type="match status" value="1"/>
</dbReference>
<dbReference type="GO" id="GO:0046872">
    <property type="term" value="F:metal ion binding"/>
    <property type="evidence" value="ECO:0007669"/>
    <property type="project" value="UniProtKB-KW"/>
</dbReference>
<dbReference type="InterPro" id="IPR005225">
    <property type="entry name" value="Small_GTP-bd"/>
</dbReference>
<keyword evidence="3 4" id="KW-0342">GTP-binding</keyword>
<evidence type="ECO:0000313" key="8">
    <source>
        <dbReference type="EMBL" id="KFG25415.1"/>
    </source>
</evidence>
<dbReference type="SUPFAM" id="SSF52540">
    <property type="entry name" value="P-loop containing nucleoside triphosphate hydrolases"/>
    <property type="match status" value="1"/>
</dbReference>
<keyword evidence="9" id="KW-1185">Reference proteome</keyword>
<dbReference type="Proteomes" id="UP000054524">
    <property type="component" value="Unassembled WGS sequence"/>
</dbReference>
<evidence type="ECO:0000256" key="2">
    <source>
        <dbReference type="ARBA" id="ARBA00022741"/>
    </source>
</evidence>
<keyword evidence="2 4" id="KW-0547">Nucleotide-binding</keyword>
<dbReference type="Gene3D" id="3.40.50.300">
    <property type="entry name" value="P-loop containing nucleotide triphosphate hydrolases"/>
    <property type="match status" value="1"/>
</dbReference>
<feature type="binding site" evidence="5">
    <location>
        <position position="52"/>
    </location>
    <ligand>
        <name>Mg(2+)</name>
        <dbReference type="ChEBI" id="CHEBI:18420"/>
    </ligand>
</feature>
<proteinExistence type="inferred from homology"/>